<accession>A0A2P5AF88</accession>
<organism evidence="1 2">
    <name type="scientific">Trema orientale</name>
    <name type="common">Charcoal tree</name>
    <name type="synonym">Celtis orientalis</name>
    <dbReference type="NCBI Taxonomy" id="63057"/>
    <lineage>
        <taxon>Eukaryota</taxon>
        <taxon>Viridiplantae</taxon>
        <taxon>Streptophyta</taxon>
        <taxon>Embryophyta</taxon>
        <taxon>Tracheophyta</taxon>
        <taxon>Spermatophyta</taxon>
        <taxon>Magnoliopsida</taxon>
        <taxon>eudicotyledons</taxon>
        <taxon>Gunneridae</taxon>
        <taxon>Pentapetalae</taxon>
        <taxon>rosids</taxon>
        <taxon>fabids</taxon>
        <taxon>Rosales</taxon>
        <taxon>Cannabaceae</taxon>
        <taxon>Trema</taxon>
    </lineage>
</organism>
<dbReference type="InParanoid" id="A0A2P5AF88"/>
<comment type="caution">
    <text evidence="1">The sequence shown here is derived from an EMBL/GenBank/DDBJ whole genome shotgun (WGS) entry which is preliminary data.</text>
</comment>
<sequence length="31" mass="3539">MRLFKQAKQEVNLPDPQSFVNSIGNLPVLVR</sequence>
<keyword evidence="2" id="KW-1185">Reference proteome</keyword>
<dbReference type="AlphaFoldDB" id="A0A2P5AF88"/>
<protein>
    <submittedName>
        <fullName evidence="1">Uncharacterized protein</fullName>
    </submittedName>
</protein>
<dbReference type="Proteomes" id="UP000237000">
    <property type="component" value="Unassembled WGS sequence"/>
</dbReference>
<gene>
    <name evidence="1" type="ORF">TorRG33x02_351830</name>
</gene>
<evidence type="ECO:0000313" key="1">
    <source>
        <dbReference type="EMBL" id="PON35207.1"/>
    </source>
</evidence>
<reference evidence="2" key="1">
    <citation type="submission" date="2016-06" db="EMBL/GenBank/DDBJ databases">
        <title>Parallel loss of symbiosis genes in relatives of nitrogen-fixing non-legume Parasponia.</title>
        <authorList>
            <person name="Van Velzen R."/>
            <person name="Holmer R."/>
            <person name="Bu F."/>
            <person name="Rutten L."/>
            <person name="Van Zeijl A."/>
            <person name="Liu W."/>
            <person name="Santuari L."/>
            <person name="Cao Q."/>
            <person name="Sharma T."/>
            <person name="Shen D."/>
            <person name="Roswanjaya Y."/>
            <person name="Wardhani T."/>
            <person name="Kalhor M.S."/>
            <person name="Jansen J."/>
            <person name="Van den Hoogen J."/>
            <person name="Gungor B."/>
            <person name="Hartog M."/>
            <person name="Hontelez J."/>
            <person name="Verver J."/>
            <person name="Yang W.-C."/>
            <person name="Schijlen E."/>
            <person name="Repin R."/>
            <person name="Schilthuizen M."/>
            <person name="Schranz E."/>
            <person name="Heidstra R."/>
            <person name="Miyata K."/>
            <person name="Fedorova E."/>
            <person name="Kohlen W."/>
            <person name="Bisseling T."/>
            <person name="Smit S."/>
            <person name="Geurts R."/>
        </authorList>
    </citation>
    <scope>NUCLEOTIDE SEQUENCE [LARGE SCALE GENOMIC DNA]</scope>
    <source>
        <strain evidence="2">cv. RG33-2</strain>
    </source>
</reference>
<dbReference type="EMBL" id="JXTC01000893">
    <property type="protein sequence ID" value="PON35207.1"/>
    <property type="molecule type" value="Genomic_DNA"/>
</dbReference>
<evidence type="ECO:0000313" key="2">
    <source>
        <dbReference type="Proteomes" id="UP000237000"/>
    </source>
</evidence>
<proteinExistence type="predicted"/>
<name>A0A2P5AF88_TREOI</name>